<dbReference type="RefSeq" id="WP_169404843.1">
    <property type="nucleotide sequence ID" value="NZ_JAADJU010000012.1"/>
</dbReference>
<dbReference type="InterPro" id="IPR047729">
    <property type="entry name" value="Sce7726-like"/>
</dbReference>
<reference evidence="1 2" key="2">
    <citation type="submission" date="2020-06" db="EMBL/GenBank/DDBJ databases">
        <title>Polyphasic characterization of a Rahnella strain isolated from tree sap.</title>
        <authorList>
            <person name="Kim I.S."/>
        </authorList>
    </citation>
    <scope>NUCLEOTIDE SEQUENCE [LARGE SCALE GENOMIC DNA]</scope>
    <source>
        <strain evidence="1 2">SAP-1</strain>
    </source>
</reference>
<proteinExistence type="predicted"/>
<comment type="caution">
    <text evidence="1">The sequence shown here is derived from an EMBL/GenBank/DDBJ whole genome shotgun (WGS) entry which is preliminary data.</text>
</comment>
<protein>
    <submittedName>
        <fullName evidence="1">Sce7726 family protein</fullName>
    </submittedName>
</protein>
<organism evidence="1 2">
    <name type="scientific">Rouxiella aceris</name>
    <dbReference type="NCBI Taxonomy" id="2703884"/>
    <lineage>
        <taxon>Bacteria</taxon>
        <taxon>Pseudomonadati</taxon>
        <taxon>Pseudomonadota</taxon>
        <taxon>Gammaproteobacteria</taxon>
        <taxon>Enterobacterales</taxon>
        <taxon>Yersiniaceae</taxon>
        <taxon>Rouxiella</taxon>
    </lineage>
</organism>
<sequence length="306" mass="34934">MVGFIEYDGVFMFSVEKKRVDSRVLAQLFTSQAINKIADGDLSFLYRILNDFLTPRTPNLRVAQVFELAFSKLLTDYKTEYFFKNAIANKLYLGRHSAREATMLSEFRVGSNKADCVIVNGHTTCYEIKTKFDSLKRLQDQLSAYIKIFEKVYVVCDGCHINNVLSCIPDEVGVIEFTVRGALKEIKKAKINNHEIDREVLIGSLRKPEYVYMAESLTNKPVTTSNMNTYSQCLDIFNQASSKELRVLFKHVLKMNRKADSIFVSKLPPSLINTAISFKLSKSKKLAFGEILTQAINKDRKCTFHL</sequence>
<dbReference type="NCBIfam" id="NF033832">
    <property type="entry name" value="sce7726_fam"/>
    <property type="match status" value="1"/>
</dbReference>
<name>A0A848ML64_9GAMM</name>
<dbReference type="Proteomes" id="UP000585363">
    <property type="component" value="Unassembled WGS sequence"/>
</dbReference>
<evidence type="ECO:0000313" key="1">
    <source>
        <dbReference type="EMBL" id="NMP29127.1"/>
    </source>
</evidence>
<reference evidence="1 2" key="1">
    <citation type="submission" date="2020-01" db="EMBL/GenBank/DDBJ databases">
        <authorList>
            <person name="Lee S.D."/>
        </authorList>
    </citation>
    <scope>NUCLEOTIDE SEQUENCE [LARGE SCALE GENOMIC DNA]</scope>
    <source>
        <strain evidence="1 2">SAP-1</strain>
    </source>
</reference>
<gene>
    <name evidence="1" type="ORF">GW590_19940</name>
</gene>
<dbReference type="EMBL" id="JAADJU010000012">
    <property type="protein sequence ID" value="NMP29127.1"/>
    <property type="molecule type" value="Genomic_DNA"/>
</dbReference>
<accession>A0A848ML64</accession>
<keyword evidence="2" id="KW-1185">Reference proteome</keyword>
<evidence type="ECO:0000313" key="2">
    <source>
        <dbReference type="Proteomes" id="UP000585363"/>
    </source>
</evidence>
<dbReference type="AlphaFoldDB" id="A0A848ML64"/>